<dbReference type="GO" id="GO:0042975">
    <property type="term" value="F:peroxisome proliferator activated receptor binding"/>
    <property type="evidence" value="ECO:0007669"/>
    <property type="project" value="TreeGrafter"/>
</dbReference>
<keyword evidence="9" id="KW-0539">Nucleus</keyword>
<evidence type="ECO:0000256" key="7">
    <source>
        <dbReference type="ARBA" id="ARBA00023015"/>
    </source>
</evidence>
<dbReference type="GO" id="GO:0003682">
    <property type="term" value="F:chromatin binding"/>
    <property type="evidence" value="ECO:0007669"/>
    <property type="project" value="TreeGrafter"/>
</dbReference>
<feature type="compositionally biased region" description="Acidic residues" evidence="10">
    <location>
        <begin position="71"/>
        <end position="82"/>
    </location>
</feature>
<comment type="subcellular location">
    <subcellularLocation>
        <location evidence="1">Nucleus</location>
    </subcellularLocation>
</comment>
<keyword evidence="14" id="KW-1185">Reference proteome</keyword>
<feature type="domain" description="DEUBAD" evidence="12">
    <location>
        <begin position="207"/>
        <end position="316"/>
    </location>
</feature>
<comment type="similarity">
    <text evidence="2">Belongs to the Asx family.</text>
</comment>
<dbReference type="PROSITE" id="PS51913">
    <property type="entry name" value="HTH_HARE"/>
    <property type="match status" value="1"/>
</dbReference>
<feature type="compositionally biased region" description="Basic residues" evidence="10">
    <location>
        <begin position="558"/>
        <end position="570"/>
    </location>
</feature>
<evidence type="ECO:0000256" key="4">
    <source>
        <dbReference type="ARBA" id="ARBA00022723"/>
    </source>
</evidence>
<keyword evidence="7" id="KW-0805">Transcription regulation</keyword>
<evidence type="ECO:0000256" key="9">
    <source>
        <dbReference type="ARBA" id="ARBA00023242"/>
    </source>
</evidence>
<evidence type="ECO:0000256" key="1">
    <source>
        <dbReference type="ARBA" id="ARBA00004123"/>
    </source>
</evidence>
<evidence type="ECO:0000256" key="3">
    <source>
        <dbReference type="ARBA" id="ARBA00022491"/>
    </source>
</evidence>
<dbReference type="GO" id="GO:0009887">
    <property type="term" value="P:animal organ morphogenesis"/>
    <property type="evidence" value="ECO:0007669"/>
    <property type="project" value="TreeGrafter"/>
</dbReference>
<feature type="domain" description="HTH HARE-type" evidence="11">
    <location>
        <begin position="1"/>
        <end position="55"/>
    </location>
</feature>
<dbReference type="GO" id="GO:0008270">
    <property type="term" value="F:zinc ion binding"/>
    <property type="evidence" value="ECO:0007669"/>
    <property type="project" value="UniProtKB-KW"/>
</dbReference>
<name>A0AAD1WD29_PELCU</name>
<proteinExistence type="inferred from homology"/>
<protein>
    <submittedName>
        <fullName evidence="13">Polycomb group ASXL1 isoform X2</fullName>
    </submittedName>
</protein>
<accession>A0AAD1WD29</accession>
<keyword evidence="8" id="KW-0804">Transcription</keyword>
<keyword evidence="5" id="KW-0863">Zinc-finger</keyword>
<feature type="region of interest" description="Disordered" evidence="10">
    <location>
        <begin position="888"/>
        <end position="907"/>
    </location>
</feature>
<keyword evidence="3" id="KW-0678">Repressor</keyword>
<evidence type="ECO:0000256" key="2">
    <source>
        <dbReference type="ARBA" id="ARBA00006391"/>
    </source>
</evidence>
<dbReference type="InterPro" id="IPR024811">
    <property type="entry name" value="ASX/ASX-like"/>
</dbReference>
<feature type="compositionally biased region" description="Polar residues" evidence="10">
    <location>
        <begin position="965"/>
        <end position="979"/>
    </location>
</feature>
<dbReference type="InterPro" id="IPR007759">
    <property type="entry name" value="Asxl_HARE-HTH"/>
</dbReference>
<feature type="region of interest" description="Disordered" evidence="10">
    <location>
        <begin position="325"/>
        <end position="356"/>
    </location>
</feature>
<dbReference type="InterPro" id="IPR026905">
    <property type="entry name" value="ASX-like_PHD"/>
</dbReference>
<dbReference type="PANTHER" id="PTHR13578:SF19">
    <property type="entry name" value="POLYCOMB GROUP PROTEIN ASXL1"/>
    <property type="match status" value="1"/>
</dbReference>
<feature type="region of interest" description="Disordered" evidence="10">
    <location>
        <begin position="71"/>
        <end position="91"/>
    </location>
</feature>
<evidence type="ECO:0000256" key="5">
    <source>
        <dbReference type="ARBA" id="ARBA00022771"/>
    </source>
</evidence>
<feature type="compositionally biased region" description="Basic and acidic residues" evidence="10">
    <location>
        <begin position="373"/>
        <end position="385"/>
    </location>
</feature>
<feature type="compositionally biased region" description="Basic and acidic residues" evidence="10">
    <location>
        <begin position="445"/>
        <end position="455"/>
    </location>
</feature>
<gene>
    <name evidence="13" type="ORF">PECUL_23A034964</name>
</gene>
<organism evidence="13 14">
    <name type="scientific">Pelobates cultripes</name>
    <name type="common">Western spadefoot toad</name>
    <dbReference type="NCBI Taxonomy" id="61616"/>
    <lineage>
        <taxon>Eukaryota</taxon>
        <taxon>Metazoa</taxon>
        <taxon>Chordata</taxon>
        <taxon>Craniata</taxon>
        <taxon>Vertebrata</taxon>
        <taxon>Euteleostomi</taxon>
        <taxon>Amphibia</taxon>
        <taxon>Batrachia</taxon>
        <taxon>Anura</taxon>
        <taxon>Pelobatoidea</taxon>
        <taxon>Pelobatidae</taxon>
        <taxon>Pelobates</taxon>
    </lineage>
</organism>
<feature type="compositionally biased region" description="Gly residues" evidence="10">
    <location>
        <begin position="536"/>
        <end position="547"/>
    </location>
</feature>
<dbReference type="Proteomes" id="UP001295444">
    <property type="component" value="Chromosome 06"/>
</dbReference>
<keyword evidence="6" id="KW-0862">Zinc</keyword>
<feature type="compositionally biased region" description="Polar residues" evidence="10">
    <location>
        <begin position="144"/>
        <end position="165"/>
    </location>
</feature>
<dbReference type="PANTHER" id="PTHR13578">
    <property type="entry name" value="ADDITIONAL SEX COMBS LIKE PROTEIN ASXL"/>
    <property type="match status" value="1"/>
</dbReference>
<dbReference type="Pfam" id="PF05066">
    <property type="entry name" value="HARE-HTH"/>
    <property type="match status" value="1"/>
</dbReference>
<evidence type="ECO:0000313" key="13">
    <source>
        <dbReference type="EMBL" id="CAH2303054.1"/>
    </source>
</evidence>
<feature type="compositionally biased region" description="Polar residues" evidence="10">
    <location>
        <begin position="809"/>
        <end position="820"/>
    </location>
</feature>
<dbReference type="InterPro" id="IPR044867">
    <property type="entry name" value="DEUBAD_dom"/>
</dbReference>
<feature type="region of interest" description="Disordered" evidence="10">
    <location>
        <begin position="527"/>
        <end position="574"/>
    </location>
</feature>
<feature type="region of interest" description="Disordered" evidence="10">
    <location>
        <begin position="941"/>
        <end position="984"/>
    </location>
</feature>
<dbReference type="InterPro" id="IPR028020">
    <property type="entry name" value="ASX_DEUBAD_dom"/>
</dbReference>
<dbReference type="EMBL" id="OW240917">
    <property type="protein sequence ID" value="CAH2303054.1"/>
    <property type="molecule type" value="Genomic_DNA"/>
</dbReference>
<evidence type="ECO:0000256" key="6">
    <source>
        <dbReference type="ARBA" id="ARBA00022833"/>
    </source>
</evidence>
<dbReference type="Pfam" id="PF13919">
    <property type="entry name" value="ASXH"/>
    <property type="match status" value="1"/>
</dbReference>
<reference evidence="13" key="1">
    <citation type="submission" date="2022-03" db="EMBL/GenBank/DDBJ databases">
        <authorList>
            <person name="Alioto T."/>
            <person name="Alioto T."/>
            <person name="Gomez Garrido J."/>
        </authorList>
    </citation>
    <scope>NUCLEOTIDE SEQUENCE</scope>
</reference>
<feature type="region of interest" description="Disordered" evidence="10">
    <location>
        <begin position="785"/>
        <end position="837"/>
    </location>
</feature>
<evidence type="ECO:0000256" key="10">
    <source>
        <dbReference type="SAM" id="MobiDB-lite"/>
    </source>
</evidence>
<feature type="compositionally biased region" description="Basic and acidic residues" evidence="10">
    <location>
        <begin position="420"/>
        <end position="430"/>
    </location>
</feature>
<evidence type="ECO:0000313" key="14">
    <source>
        <dbReference type="Proteomes" id="UP001295444"/>
    </source>
</evidence>
<evidence type="ECO:0000259" key="12">
    <source>
        <dbReference type="PROSITE" id="PS51916"/>
    </source>
</evidence>
<feature type="region of interest" description="Disordered" evidence="10">
    <location>
        <begin position="373"/>
        <end position="455"/>
    </location>
</feature>
<dbReference type="GO" id="GO:0045944">
    <property type="term" value="P:positive regulation of transcription by RNA polymerase II"/>
    <property type="evidence" value="ECO:0007669"/>
    <property type="project" value="TreeGrafter"/>
</dbReference>
<sequence>MTPKQILNVIEAEGLKETSSGSSPLACLNTMLHSNSRTREALFYKLPGRISLFTMKKNATQWSRVVSLPEDGDMEDTADEEGGQWTEGSSVTPAVETCNASCSGEYHGRETRSLVQMNKQKRRSGVLLPRVVLTPLKVNGAHLPSTSGSSAGREGQSTSSRNLGGNLNLHRRAALSRDNPHHLRGIRSTTSGQVKKNKAEEIDFETPGSILVNTNLRALINVRTFNALPHSLQQQLLLLLPDVDRQVTPEGPMRMSGSALNNEFFAHACQRWRERLAEGEFTPEAQLRMRQEMDKEKKVEDWKETFFEDFYGQKCGLSVESLSDNDDKCVTPVSKSPLRGGQKKNTATTPKETLIPEARIRTRSVFKKEIKEERVEQTAKVDDFKANSSPVTESKEPEVPTLEARIPPKDDGNLPSTSERVPELHPETSEHKRKNCEPESSSPSLEKKPRMEQRQSFRNTIQSVYTEKPQPTKEEPKVPPIRIQLSRIKPPWLDKGLPAYQICPRIIPNTGPIGCWTNPCTPADCQTSGSQFTTSIGGGGGPGGGGSIDKRRTWSTNPKRRRSSKRRQRRQSPNCCRTQLLSSSYLRKNLQKPAVPPVRISWTSCVENTYSGSEGFGAAKEAVCNSVVETKFNDTKDTCAAEAAISSTIIDGVQGYRVMDNVQPLNSQITSEGALDIQSEAGAQCNKQNNVQFGLIYKKECTAAEPVAENVSQSSVDSLTPVLGDVSNTFQNKLKPVETKEKIRDPLDRKSDFVVTAEQLQKGSPESHQLSSADLQTALTSLPGHSVEMYPGSTDLSMDCKNEPFEASSRPQSGDQILQKSNHHKAEPEVVSSQPDVTTHPTLEIFIQSLSKAVKEEIADHKIDVQDNLRLITETSEVGSLIKLPLSDNSDCPTGDLSEQNHLPTSDAVFSPRLTNDEKMLSHFEPSLDSSLFEANDGGFSSSTDPFEGIKPDSTDSKPLADPMLSTSEEFPPSNQNSKSFRKPKQRLCNKASFIRNLHRVPLLLDLPFMRFSKADRPDTQLPIEPSAQPMHKKTKRSTLGKVFKGPQDLASCLYSTDVQPPGLLGKYAVNGQASFSMQVIADRNGNEISLRCSCSLKAMSSCKGCGAFCHNDCIGPSKLCVSCLVIR</sequence>
<keyword evidence="4" id="KW-0479">Metal-binding</keyword>
<dbReference type="GO" id="GO:0003677">
    <property type="term" value="F:DNA binding"/>
    <property type="evidence" value="ECO:0007669"/>
    <property type="project" value="InterPro"/>
</dbReference>
<evidence type="ECO:0000259" key="11">
    <source>
        <dbReference type="PROSITE" id="PS51913"/>
    </source>
</evidence>
<evidence type="ECO:0000256" key="8">
    <source>
        <dbReference type="ARBA" id="ARBA00023163"/>
    </source>
</evidence>
<feature type="compositionally biased region" description="Polar residues" evidence="10">
    <location>
        <begin position="888"/>
        <end position="904"/>
    </location>
</feature>
<dbReference type="Pfam" id="PF13922">
    <property type="entry name" value="PHD_3"/>
    <property type="match status" value="1"/>
</dbReference>
<feature type="region of interest" description="Disordered" evidence="10">
    <location>
        <begin position="139"/>
        <end position="200"/>
    </location>
</feature>
<dbReference type="PROSITE" id="PS51916">
    <property type="entry name" value="DEUBAD"/>
    <property type="match status" value="1"/>
</dbReference>
<dbReference type="AlphaFoldDB" id="A0AAD1WD29"/>
<dbReference type="GO" id="GO:0035517">
    <property type="term" value="C:PR-DUB complex"/>
    <property type="evidence" value="ECO:0007669"/>
    <property type="project" value="TreeGrafter"/>
</dbReference>